<dbReference type="AlphaFoldDB" id="A0AAV7X669"/>
<dbReference type="EMBL" id="JAPTSV010000015">
    <property type="protein sequence ID" value="KAJ1519991.1"/>
    <property type="molecule type" value="Genomic_DNA"/>
</dbReference>
<evidence type="ECO:0000313" key="2">
    <source>
        <dbReference type="EMBL" id="KAJ1519991.1"/>
    </source>
</evidence>
<evidence type="ECO:0000313" key="3">
    <source>
        <dbReference type="Proteomes" id="UP001075354"/>
    </source>
</evidence>
<gene>
    <name evidence="2" type="ORF">ONE63_004223</name>
</gene>
<dbReference type="Proteomes" id="UP001075354">
    <property type="component" value="Chromosome 15"/>
</dbReference>
<dbReference type="PANTHER" id="PTHR31402">
    <property type="entry name" value="UPF0711 PROTEIN C18ORF21"/>
    <property type="match status" value="1"/>
</dbReference>
<comment type="caution">
    <text evidence="2">The sequence shown here is derived from an EMBL/GenBank/DDBJ whole genome shotgun (WGS) entry which is preliminary data.</text>
</comment>
<organism evidence="2 3">
    <name type="scientific">Megalurothrips usitatus</name>
    <name type="common">bean blossom thrips</name>
    <dbReference type="NCBI Taxonomy" id="439358"/>
    <lineage>
        <taxon>Eukaryota</taxon>
        <taxon>Metazoa</taxon>
        <taxon>Ecdysozoa</taxon>
        <taxon>Arthropoda</taxon>
        <taxon>Hexapoda</taxon>
        <taxon>Insecta</taxon>
        <taxon>Pterygota</taxon>
        <taxon>Neoptera</taxon>
        <taxon>Paraneoptera</taxon>
        <taxon>Thysanoptera</taxon>
        <taxon>Terebrantia</taxon>
        <taxon>Thripoidea</taxon>
        <taxon>Thripidae</taxon>
        <taxon>Megalurothrips</taxon>
    </lineage>
</organism>
<accession>A0AAV7X669</accession>
<sequence length="304" mass="33839">MSEHQFHHLADVVACLPSKNSFADLKSHLTWTCAQISNSSVINRPKMCHMCCQSWSSGRFTMRLKPSSSPGPRMMKIVKKFENGDRMSSVEKSLLKRYQKNSKSNVMVLTCLSCKNSTPFKLRKPVTKRVAHAETPVITNVTVSTKKKKKKDRFAGLNSSAVISASPSLPNNSLKPSSSVKQLASIPTPKVSKVNSASTPKVSNKLNSTLTATPKEHNVGTNVNSSIKQSISNITKKGPLSYMTQMRLLNNEMKRADHVKKSEEVKAQKLRNCNIKKNSKLQNFVRKADKEVSLDDRITSLLHM</sequence>
<keyword evidence="3" id="KW-1185">Reference proteome</keyword>
<name>A0AAV7X669_9NEOP</name>
<proteinExistence type="inferred from homology"/>
<comment type="similarity">
    <text evidence="1">Belongs to the UPF0711 family.</text>
</comment>
<reference evidence="2" key="1">
    <citation type="submission" date="2022-12" db="EMBL/GenBank/DDBJ databases">
        <title>Chromosome-level genome assembly of the bean flower thrips Megalurothrips usitatus.</title>
        <authorList>
            <person name="Ma L."/>
            <person name="Liu Q."/>
            <person name="Li H."/>
            <person name="Cai W."/>
        </authorList>
    </citation>
    <scope>NUCLEOTIDE SEQUENCE</scope>
    <source>
        <strain evidence="2">Cailab_2022a</strain>
    </source>
</reference>
<protein>
    <submittedName>
        <fullName evidence="2">Uncharacterized protein</fullName>
    </submittedName>
</protein>
<dbReference type="PANTHER" id="PTHR31402:SF2">
    <property type="entry name" value="UPF0711 PROTEIN C18ORF21"/>
    <property type="match status" value="1"/>
</dbReference>
<evidence type="ECO:0000256" key="1">
    <source>
        <dbReference type="ARBA" id="ARBA00006160"/>
    </source>
</evidence>
<dbReference type="Pfam" id="PF15719">
    <property type="entry name" value="Rmp24-like"/>
    <property type="match status" value="1"/>
</dbReference>
<dbReference type="InterPro" id="IPR029779">
    <property type="entry name" value="Rmp24-like"/>
</dbReference>